<keyword evidence="1" id="KW-0238">DNA-binding</keyword>
<dbReference type="InterPro" id="IPR001387">
    <property type="entry name" value="Cro/C1-type_HTH"/>
</dbReference>
<dbReference type="SUPFAM" id="SSF47413">
    <property type="entry name" value="lambda repressor-like DNA-binding domains"/>
    <property type="match status" value="1"/>
</dbReference>
<dbReference type="RefSeq" id="WP_353423065.1">
    <property type="nucleotide sequence ID" value="NZ_CP117826.1"/>
</dbReference>
<protein>
    <submittedName>
        <fullName evidence="3">Helix-turn-helix transcriptional regulator</fullName>
    </submittedName>
</protein>
<dbReference type="AlphaFoldDB" id="A0AAU8A7U1"/>
<evidence type="ECO:0000259" key="2">
    <source>
        <dbReference type="PROSITE" id="PS50943"/>
    </source>
</evidence>
<name>A0AAU8A7U1_9FIRM</name>
<dbReference type="PANTHER" id="PTHR46558:SF4">
    <property type="entry name" value="DNA-BIDING PHAGE PROTEIN"/>
    <property type="match status" value="1"/>
</dbReference>
<sequence>MKSGDILGTTVREARISAGMTQERLAEEMGVTPTHIKHIESGHRKPSVELLFALARKLDISLDSLLFPQRPEEPHICRRGMELMRRCSESQAAFIVAVLEDLLKSGLR</sequence>
<dbReference type="SMART" id="SM00530">
    <property type="entry name" value="HTH_XRE"/>
    <property type="match status" value="1"/>
</dbReference>
<dbReference type="Pfam" id="PF01381">
    <property type="entry name" value="HTH_3"/>
    <property type="match status" value="1"/>
</dbReference>
<dbReference type="GO" id="GO:0003677">
    <property type="term" value="F:DNA binding"/>
    <property type="evidence" value="ECO:0007669"/>
    <property type="project" value="UniProtKB-KW"/>
</dbReference>
<dbReference type="InterPro" id="IPR010982">
    <property type="entry name" value="Lambda_DNA-bd_dom_sf"/>
</dbReference>
<dbReference type="EMBL" id="CP117826">
    <property type="protein sequence ID" value="XCC61663.1"/>
    <property type="molecule type" value="Genomic_DNA"/>
</dbReference>
<dbReference type="CDD" id="cd00093">
    <property type="entry name" value="HTH_XRE"/>
    <property type="match status" value="1"/>
</dbReference>
<accession>A0AAU8A7U1</accession>
<dbReference type="PANTHER" id="PTHR46558">
    <property type="entry name" value="TRACRIPTIONAL REGULATORY PROTEIN-RELATED-RELATED"/>
    <property type="match status" value="1"/>
</dbReference>
<organism evidence="3">
    <name type="scientific">Christensenella massiliensis</name>
    <dbReference type="NCBI Taxonomy" id="1805714"/>
    <lineage>
        <taxon>Bacteria</taxon>
        <taxon>Bacillati</taxon>
        <taxon>Bacillota</taxon>
        <taxon>Clostridia</taxon>
        <taxon>Christensenellales</taxon>
        <taxon>Christensenellaceae</taxon>
        <taxon>Christensenella</taxon>
    </lineage>
</organism>
<dbReference type="Gene3D" id="1.10.260.40">
    <property type="entry name" value="lambda repressor-like DNA-binding domains"/>
    <property type="match status" value="1"/>
</dbReference>
<reference evidence="3" key="1">
    <citation type="submission" date="2023-02" db="EMBL/GenBank/DDBJ databases">
        <title>Gut commensal Christensenella minuta modulates host metabolism via a new class of secondary bile acids.</title>
        <authorList>
            <person name="Liu C."/>
        </authorList>
    </citation>
    <scope>NUCLEOTIDE SEQUENCE</scope>
    <source>
        <strain evidence="3">CA70</strain>
    </source>
</reference>
<evidence type="ECO:0000313" key="3">
    <source>
        <dbReference type="EMBL" id="XCC61663.1"/>
    </source>
</evidence>
<proteinExistence type="predicted"/>
<dbReference type="PROSITE" id="PS50943">
    <property type="entry name" value="HTH_CROC1"/>
    <property type="match status" value="1"/>
</dbReference>
<gene>
    <name evidence="3" type="ORF">PUP29_09010</name>
</gene>
<feature type="domain" description="HTH cro/C1-type" evidence="2">
    <location>
        <begin position="11"/>
        <end position="65"/>
    </location>
</feature>
<evidence type="ECO:0000256" key="1">
    <source>
        <dbReference type="ARBA" id="ARBA00023125"/>
    </source>
</evidence>